<reference evidence="6 7" key="1">
    <citation type="submission" date="2019-02" db="EMBL/GenBank/DDBJ databases">
        <title>Draft genome sequence of Muricauda sp. 176CP4-71.</title>
        <authorList>
            <person name="Park J.-S."/>
        </authorList>
    </citation>
    <scope>NUCLEOTIDE SEQUENCE [LARGE SCALE GENOMIC DNA]</scope>
    <source>
        <strain evidence="6 7">176CP4-71</strain>
    </source>
</reference>
<protein>
    <submittedName>
        <fullName evidence="6">S9 family peptidase</fullName>
    </submittedName>
</protein>
<comment type="caution">
    <text evidence="6">The sequence shown here is derived from an EMBL/GenBank/DDBJ whole genome shotgun (WGS) entry which is preliminary data.</text>
</comment>
<keyword evidence="1" id="KW-0645">Protease</keyword>
<gene>
    <name evidence="6" type="ORF">EW142_05280</name>
</gene>
<dbReference type="InterPro" id="IPR011042">
    <property type="entry name" value="6-blade_b-propeller_TolB-like"/>
</dbReference>
<dbReference type="Pfam" id="PF00326">
    <property type="entry name" value="Peptidase_S9"/>
    <property type="match status" value="1"/>
</dbReference>
<evidence type="ECO:0000256" key="3">
    <source>
        <dbReference type="ARBA" id="ARBA00022825"/>
    </source>
</evidence>
<evidence type="ECO:0000259" key="4">
    <source>
        <dbReference type="Pfam" id="PF00326"/>
    </source>
</evidence>
<dbReference type="InterPro" id="IPR029058">
    <property type="entry name" value="AB_hydrolase_fold"/>
</dbReference>
<dbReference type="SUPFAM" id="SSF82171">
    <property type="entry name" value="DPP6 N-terminal domain-like"/>
    <property type="match status" value="1"/>
</dbReference>
<organism evidence="6 7">
    <name type="scientific">Flagellimonas allohymeniacidonis</name>
    <dbReference type="NCBI Taxonomy" id="2517819"/>
    <lineage>
        <taxon>Bacteria</taxon>
        <taxon>Pseudomonadati</taxon>
        <taxon>Bacteroidota</taxon>
        <taxon>Flavobacteriia</taxon>
        <taxon>Flavobacteriales</taxon>
        <taxon>Flavobacteriaceae</taxon>
        <taxon>Flagellimonas</taxon>
    </lineage>
</organism>
<dbReference type="Gene3D" id="2.120.10.30">
    <property type="entry name" value="TolB, C-terminal domain"/>
    <property type="match status" value="1"/>
</dbReference>
<dbReference type="InterPro" id="IPR002470">
    <property type="entry name" value="Peptidase_S9A"/>
</dbReference>
<evidence type="ECO:0000313" key="7">
    <source>
        <dbReference type="Proteomes" id="UP000291981"/>
    </source>
</evidence>
<evidence type="ECO:0000256" key="1">
    <source>
        <dbReference type="ARBA" id="ARBA00022670"/>
    </source>
</evidence>
<evidence type="ECO:0000259" key="5">
    <source>
        <dbReference type="Pfam" id="PF02897"/>
    </source>
</evidence>
<dbReference type="Gene3D" id="3.40.50.1820">
    <property type="entry name" value="alpha/beta hydrolase"/>
    <property type="match status" value="1"/>
</dbReference>
<feature type="domain" description="Peptidase S9A N-terminal" evidence="5">
    <location>
        <begin position="89"/>
        <end position="354"/>
    </location>
</feature>
<dbReference type="OrthoDB" id="108903at2"/>
<proteinExistence type="predicted"/>
<evidence type="ECO:0000313" key="6">
    <source>
        <dbReference type="EMBL" id="TAI49211.1"/>
    </source>
</evidence>
<dbReference type="Gene3D" id="2.130.10.10">
    <property type="entry name" value="YVTN repeat-like/Quinoprotein amine dehydrogenase"/>
    <property type="match status" value="1"/>
</dbReference>
<dbReference type="GO" id="GO:0006508">
    <property type="term" value="P:proteolysis"/>
    <property type="evidence" value="ECO:0007669"/>
    <property type="project" value="UniProtKB-KW"/>
</dbReference>
<dbReference type="EMBL" id="SGIU01000001">
    <property type="protein sequence ID" value="TAI49211.1"/>
    <property type="molecule type" value="Genomic_DNA"/>
</dbReference>
<dbReference type="SUPFAM" id="SSF53474">
    <property type="entry name" value="alpha/beta-Hydrolases"/>
    <property type="match status" value="1"/>
</dbReference>
<dbReference type="Pfam" id="PF02897">
    <property type="entry name" value="Peptidase_S9_N"/>
    <property type="match status" value="1"/>
</dbReference>
<feature type="domain" description="Peptidase S9 prolyl oligopeptidase catalytic" evidence="4">
    <location>
        <begin position="416"/>
        <end position="629"/>
    </location>
</feature>
<keyword evidence="3" id="KW-0720">Serine protease</keyword>
<sequence>MKKALFCISLVLLWNCKEKKEEPASIAETLKTYTIDQMMDNETVFGGSFSPDKSNLLVTSNKTGIYNMYQVDLETEEFHPITASDSSSVFAVSYFPKDSRMLFRMDNNGDEVYQLYLRDTTGTVSNLTPYEGARSLFYGWSDDETAFYFGSNKRDKRFNDVYKMDLGTLEPSLMYQNNDGTNVSLISRDESYLVLVKSINTNDSDIFLYDVKSGEKKKINTTQSGNSPADFSLDNKYVYYTTDEGSEFAYLVRYNIAEGTSEKVLQKDWDIVGSYFTRNGKYRVSYINEDAKNTIEVMDTSTGENIELPQFEGGDITNVSFSRDEEMMRFYVGGSNTPSNLYTYNLGSKEQKRLTNTLNEEIVPEHLVAAEVIRFKSFDGLEVPAIYYKPHQASEENKVPALVWVHGGPGGQSRQNFSSLIQYLVNHGYAILAVNNRGSSGYGKSFYQMDDLNHGDKDLKDCVEGKNWLAQQADIDSEKIGIIGGSYGGYMTMAALTFAPEEFDVGVNIFGVTNWLRTLKSIPPWWESFKDALYKELGDPYTADSVRLREISPLFHTDKVTKPLIVLQGAQDPRVLQVESDEIVAGVKKNGVPVEYVLFEDEGHGFVKKENQIEAYSKILEFLDIYLKGEEGTPINDSTL</sequence>
<keyword evidence="2" id="KW-0378">Hydrolase</keyword>
<name>A0A4Q8QFJ6_9FLAO</name>
<dbReference type="PANTHER" id="PTHR42776">
    <property type="entry name" value="SERINE PEPTIDASE S9 FAMILY MEMBER"/>
    <property type="match status" value="1"/>
</dbReference>
<dbReference type="PRINTS" id="PR00862">
    <property type="entry name" value="PROLIGOPTASE"/>
</dbReference>
<dbReference type="InterPro" id="IPR001375">
    <property type="entry name" value="Peptidase_S9_cat"/>
</dbReference>
<keyword evidence="7" id="KW-1185">Reference proteome</keyword>
<dbReference type="Proteomes" id="UP000291981">
    <property type="component" value="Unassembled WGS sequence"/>
</dbReference>
<evidence type="ECO:0000256" key="2">
    <source>
        <dbReference type="ARBA" id="ARBA00022801"/>
    </source>
</evidence>
<dbReference type="PANTHER" id="PTHR42776:SF27">
    <property type="entry name" value="DIPEPTIDYL PEPTIDASE FAMILY MEMBER 6"/>
    <property type="match status" value="1"/>
</dbReference>
<dbReference type="RefSeq" id="WP_130610675.1">
    <property type="nucleotide sequence ID" value="NZ_SGIU01000001.1"/>
</dbReference>
<dbReference type="AlphaFoldDB" id="A0A4Q8QFJ6"/>
<dbReference type="GO" id="GO:0004252">
    <property type="term" value="F:serine-type endopeptidase activity"/>
    <property type="evidence" value="ECO:0007669"/>
    <property type="project" value="InterPro"/>
</dbReference>
<dbReference type="InterPro" id="IPR023302">
    <property type="entry name" value="Pept_S9A_N"/>
</dbReference>
<dbReference type="InterPro" id="IPR015943">
    <property type="entry name" value="WD40/YVTN_repeat-like_dom_sf"/>
</dbReference>
<accession>A0A4Q8QFJ6</accession>